<dbReference type="AlphaFoldDB" id="A0A1E3IU23"/>
<evidence type="ECO:0000256" key="5">
    <source>
        <dbReference type="ARBA" id="ARBA00022989"/>
    </source>
</evidence>
<dbReference type="KEGG" id="cdep:91085654"/>
<feature type="transmembrane region" description="Helical" evidence="9">
    <location>
        <begin position="300"/>
        <end position="318"/>
    </location>
</feature>
<evidence type="ECO:0000256" key="1">
    <source>
        <dbReference type="ARBA" id="ARBA00004439"/>
    </source>
</evidence>
<dbReference type="EMBL" id="CP143785">
    <property type="protein sequence ID" value="WVN86278.1"/>
    <property type="molecule type" value="Genomic_DNA"/>
</dbReference>
<dbReference type="VEuPathDB" id="FungiDB:L203_01199"/>
<dbReference type="RefSeq" id="XP_066066978.1">
    <property type="nucleotide sequence ID" value="XM_066210881.1"/>
</dbReference>
<dbReference type="GeneID" id="91085654"/>
<dbReference type="InterPro" id="IPR013657">
    <property type="entry name" value="SCL35B1-4/HUT1"/>
</dbReference>
<name>A0A1E3IU23_9TREE</name>
<dbReference type="GO" id="GO:0005789">
    <property type="term" value="C:endoplasmic reticulum membrane"/>
    <property type="evidence" value="ECO:0007669"/>
    <property type="project" value="UniProtKB-SubCell"/>
</dbReference>
<feature type="transmembrane region" description="Helical" evidence="9">
    <location>
        <begin position="393"/>
        <end position="412"/>
    </location>
</feature>
<dbReference type="Pfam" id="PF08449">
    <property type="entry name" value="UAA"/>
    <property type="match status" value="1"/>
</dbReference>
<evidence type="ECO:0000256" key="8">
    <source>
        <dbReference type="ARBA" id="ARBA00023329"/>
    </source>
</evidence>
<keyword evidence="5 9" id="KW-1133">Transmembrane helix</keyword>
<reference evidence="10" key="3">
    <citation type="submission" date="2024-01" db="EMBL/GenBank/DDBJ databases">
        <authorList>
            <person name="Coelho M.A."/>
            <person name="David-Palma M."/>
            <person name="Shea T."/>
            <person name="Sun S."/>
            <person name="Cuomo C.A."/>
            <person name="Heitman J."/>
        </authorList>
    </citation>
    <scope>NUCLEOTIDE SEQUENCE</scope>
    <source>
        <strain evidence="10">CBS 7841</strain>
    </source>
</reference>
<keyword evidence="2 9" id="KW-0813">Transport</keyword>
<evidence type="ECO:0000256" key="3">
    <source>
        <dbReference type="ARBA" id="ARBA00022597"/>
    </source>
</evidence>
<feature type="transmembrane region" description="Helical" evidence="9">
    <location>
        <begin position="122"/>
        <end position="141"/>
    </location>
</feature>
<evidence type="ECO:0000256" key="9">
    <source>
        <dbReference type="RuleBase" id="RU367097"/>
    </source>
</evidence>
<reference evidence="10" key="1">
    <citation type="submission" date="2016-06" db="EMBL/GenBank/DDBJ databases">
        <authorList>
            <person name="Cuomo C."/>
            <person name="Litvintseva A."/>
            <person name="Heitman J."/>
            <person name="Chen Y."/>
            <person name="Sun S."/>
            <person name="Springer D."/>
            <person name="Dromer F."/>
            <person name="Young S."/>
            <person name="Zeng Q."/>
            <person name="Chapman S."/>
            <person name="Gujja S."/>
            <person name="Saif S."/>
            <person name="Birren B."/>
        </authorList>
    </citation>
    <scope>NUCLEOTIDE SEQUENCE</scope>
    <source>
        <strain evidence="10">CBS 7841</strain>
    </source>
</reference>
<keyword evidence="9" id="KW-0256">Endoplasmic reticulum</keyword>
<comment type="similarity">
    <text evidence="9">Belongs to the TPT transporter family. SLC35D subfamily.</text>
</comment>
<dbReference type="GO" id="GO:0000139">
    <property type="term" value="C:Golgi membrane"/>
    <property type="evidence" value="ECO:0007669"/>
    <property type="project" value="UniProtKB-SubCell"/>
</dbReference>
<keyword evidence="6 9" id="KW-0333">Golgi apparatus</keyword>
<evidence type="ECO:0000256" key="2">
    <source>
        <dbReference type="ARBA" id="ARBA00022448"/>
    </source>
</evidence>
<evidence type="ECO:0000313" key="11">
    <source>
        <dbReference type="Proteomes" id="UP000094043"/>
    </source>
</evidence>
<comment type="subunit">
    <text evidence="9">Homooligomer.</text>
</comment>
<evidence type="ECO:0000256" key="7">
    <source>
        <dbReference type="ARBA" id="ARBA00023136"/>
    </source>
</evidence>
<organism evidence="10 11">
    <name type="scientific">Cryptococcus depauperatus CBS 7841</name>
    <dbReference type="NCBI Taxonomy" id="1295531"/>
    <lineage>
        <taxon>Eukaryota</taxon>
        <taxon>Fungi</taxon>
        <taxon>Dikarya</taxon>
        <taxon>Basidiomycota</taxon>
        <taxon>Agaricomycotina</taxon>
        <taxon>Tremellomycetes</taxon>
        <taxon>Tremellales</taxon>
        <taxon>Cryptococcaceae</taxon>
        <taxon>Cryptococcus</taxon>
    </lineage>
</organism>
<feature type="transmembrane region" description="Helical" evidence="9">
    <location>
        <begin position="266"/>
        <end position="284"/>
    </location>
</feature>
<keyword evidence="11" id="KW-1185">Reference proteome</keyword>
<dbReference type="Proteomes" id="UP000094043">
    <property type="component" value="Chromosome 2"/>
</dbReference>
<feature type="transmembrane region" description="Helical" evidence="9">
    <location>
        <begin position="338"/>
        <end position="360"/>
    </location>
</feature>
<dbReference type="PANTHER" id="PTHR11132">
    <property type="entry name" value="SOLUTE CARRIER FAMILY 35"/>
    <property type="match status" value="1"/>
</dbReference>
<proteinExistence type="inferred from homology"/>
<evidence type="ECO:0000256" key="4">
    <source>
        <dbReference type="ARBA" id="ARBA00022692"/>
    </source>
</evidence>
<keyword evidence="4 9" id="KW-0812">Transmembrane</keyword>
<protein>
    <recommendedName>
        <fullName evidence="9">GDP-mannose transporter</fullName>
        <shortName evidence="9">GMT</shortName>
    </recommendedName>
</protein>
<dbReference type="GO" id="GO:0030659">
    <property type="term" value="C:cytoplasmic vesicle membrane"/>
    <property type="evidence" value="ECO:0007669"/>
    <property type="project" value="UniProtKB-SubCell"/>
</dbReference>
<accession>A0A1E3IU23</accession>
<feature type="transmembrane region" description="Helical" evidence="9">
    <location>
        <begin position="367"/>
        <end position="387"/>
    </location>
</feature>
<dbReference type="OrthoDB" id="417037at2759"/>
<gene>
    <name evidence="10" type="ORF">L203_101441</name>
</gene>
<sequence>MSSPYIPTLFRPETPLRPSPRGSYFNLAGAAANDAASPSGAITPNSDLAGNYSIKEEKEKLRVQREAQEKLLEVQDGLEKAKKEDAGMPVASPVLPILSYCLASIMMTVVNKFVVSGRNFSMTFLLLTIQSFVCVACVWIAKRTGFVHFRDWDYNDARAWFPVSSLLVVVIYTGSKSLQFLSIPVYTIFKNLTIILIAYGEVTWFGGHVTPLTLCSFFLMVGSSIIAAWSDISTTLVRLSMGVAIIDPTSGVDVPLPNNVASQFNIGYLWMFVNCIASAAYVLFMRKRIKATGFKDWDSMFYNNLLSIPVLFVFSLIIEEWNAASFARNFPIEGRNFLLSAIAFSGAAAAFISYSTAWCVRVCGATTYSLVGALNKLPVAASGILFFGDLVNFGNISAILVGGLSGIVYAVAKTNQSKVDRAKQGKRGDSNA</sequence>
<evidence type="ECO:0000256" key="6">
    <source>
        <dbReference type="ARBA" id="ARBA00023034"/>
    </source>
</evidence>
<feature type="transmembrane region" description="Helical" evidence="9">
    <location>
        <begin position="211"/>
        <end position="230"/>
    </location>
</feature>
<dbReference type="InterPro" id="IPR050186">
    <property type="entry name" value="TPT_transporter"/>
</dbReference>
<comment type="function">
    <text evidence="9">Involved in the import of GDP-mannose from the cytoplasm into the Golgi lumen.</text>
</comment>
<evidence type="ECO:0000313" key="10">
    <source>
        <dbReference type="EMBL" id="WVN86278.1"/>
    </source>
</evidence>
<feature type="transmembrane region" description="Helical" evidence="9">
    <location>
        <begin position="157"/>
        <end position="174"/>
    </location>
</feature>
<comment type="subcellular location">
    <subcellularLocation>
        <location evidence="1 9">Cytoplasmic vesicle membrane</location>
        <topology evidence="1 9">Multi-pass membrane protein</topology>
    </subcellularLocation>
    <subcellularLocation>
        <location evidence="9">Golgi apparatus membrane</location>
        <topology evidence="9">Multi-pass membrane protein</topology>
    </subcellularLocation>
    <subcellularLocation>
        <location evidence="9">Endoplasmic reticulum membrane</location>
        <topology evidence="9">Multi-pass membrane protein</topology>
    </subcellularLocation>
</comment>
<feature type="transmembrane region" description="Helical" evidence="9">
    <location>
        <begin position="90"/>
        <end position="110"/>
    </location>
</feature>
<keyword evidence="3 9" id="KW-0762">Sugar transport</keyword>
<keyword evidence="7 9" id="KW-0472">Membrane</keyword>
<dbReference type="GO" id="GO:0055085">
    <property type="term" value="P:transmembrane transport"/>
    <property type="evidence" value="ECO:0007669"/>
    <property type="project" value="InterPro"/>
</dbReference>
<reference evidence="10" key="2">
    <citation type="journal article" date="2022" name="Elife">
        <title>Obligate sexual reproduction of a homothallic fungus closely related to the Cryptococcus pathogenic species complex.</title>
        <authorList>
            <person name="Passer A.R."/>
            <person name="Clancey S.A."/>
            <person name="Shea T."/>
            <person name="David-Palma M."/>
            <person name="Averette A.F."/>
            <person name="Boekhout T."/>
            <person name="Porcel B.M."/>
            <person name="Nowrousian M."/>
            <person name="Cuomo C.A."/>
            <person name="Sun S."/>
            <person name="Heitman J."/>
            <person name="Coelho M.A."/>
        </authorList>
    </citation>
    <scope>NUCLEOTIDE SEQUENCE</scope>
    <source>
        <strain evidence="10">CBS 7841</strain>
    </source>
</reference>
<keyword evidence="8 9" id="KW-0968">Cytoplasmic vesicle</keyword>
<dbReference type="NCBIfam" id="TIGR00803">
    <property type="entry name" value="nst"/>
    <property type="match status" value="1"/>
</dbReference>